<name>S9V4L5_9TRYP</name>
<comment type="caution">
    <text evidence="2">The sequence shown here is derived from an EMBL/GenBank/DDBJ whole genome shotgun (WGS) entry which is preliminary data.</text>
</comment>
<dbReference type="EMBL" id="ATMH01008838">
    <property type="protein sequence ID" value="EPY20781.1"/>
    <property type="molecule type" value="Genomic_DNA"/>
</dbReference>
<gene>
    <name evidence="2" type="ORF">STCU_00810</name>
    <name evidence="1" type="ORF">STCU_08838</name>
</gene>
<dbReference type="InterPro" id="IPR015943">
    <property type="entry name" value="WD40/YVTN_repeat-like_dom_sf"/>
</dbReference>
<reference evidence="2" key="2">
    <citation type="submission" date="2013-03" db="EMBL/GenBank/DDBJ databases">
        <authorList>
            <person name="Motta M.C.M."/>
            <person name="Martins A.C.A."/>
            <person name="Preta C.M.C.C."/>
            <person name="Silva R."/>
            <person name="de Souza S.S."/>
            <person name="Klein C.C."/>
            <person name="de Almeida L.G.P."/>
            <person name="Cunha O.L."/>
            <person name="Colabardini A.C."/>
            <person name="Lima B.A."/>
            <person name="Machado C.R."/>
            <person name="Soares C.M.A."/>
            <person name="de Menezes C.B.A."/>
            <person name="Bartolomeu D.C."/>
            <person name="Grisard E.C."/>
            <person name="Fantinatti-Garboggini F."/>
            <person name="Rodrigues-Luiz G.F."/>
            <person name="Wagner G."/>
            <person name="Goldman G.H."/>
            <person name="Fietto J.L.R."/>
            <person name="Ciapina L.P."/>
            <person name="Brocchi M."/>
            <person name="Elias M.C."/>
            <person name="Goldman M.H.S."/>
            <person name="Sagot M.-F."/>
            <person name="Pereira M."/>
            <person name="Stoco P.H."/>
            <person name="Teixeira S.M.R."/>
            <person name="de Mendonca-Neto R.P."/>
            <person name="Maciel T.E.F."/>
            <person name="Mendes T.A.O."/>
            <person name="Urmenyi T.P."/>
            <person name="Teixeira M.M.G."/>
            <person name="de Camargo E.F.P."/>
            <person name="de Sousa W."/>
            <person name="Schenkman S."/>
            <person name="de Vasconcelos A.T.R."/>
        </authorList>
    </citation>
    <scope>NUCLEOTIDE SEQUENCE</scope>
</reference>
<dbReference type="Gene3D" id="2.130.10.10">
    <property type="entry name" value="YVTN repeat-like/Quinoprotein amine dehydrogenase"/>
    <property type="match status" value="1"/>
</dbReference>
<evidence type="ECO:0000313" key="2">
    <source>
        <dbReference type="EMBL" id="EPY35989.1"/>
    </source>
</evidence>
<dbReference type="Proteomes" id="UP000015354">
    <property type="component" value="Unassembled WGS sequence"/>
</dbReference>
<reference evidence="2 3" key="1">
    <citation type="journal article" date="2013" name="PLoS ONE">
        <title>Predicting the Proteins of Angomonas deanei, Strigomonas culicis and Their Respective Endosymbionts Reveals New Aspects of the Trypanosomatidae Family.</title>
        <authorList>
            <person name="Motta M.C."/>
            <person name="Martins A.C."/>
            <person name="de Souza S.S."/>
            <person name="Catta-Preta C.M."/>
            <person name="Silva R."/>
            <person name="Klein C.C."/>
            <person name="de Almeida L.G."/>
            <person name="de Lima Cunha O."/>
            <person name="Ciapina L.P."/>
            <person name="Brocchi M."/>
            <person name="Colabardini A.C."/>
            <person name="de Araujo Lima B."/>
            <person name="Machado C.R."/>
            <person name="de Almeida Soares C.M."/>
            <person name="Probst C.M."/>
            <person name="de Menezes C.B."/>
            <person name="Thompson C.E."/>
            <person name="Bartholomeu D.C."/>
            <person name="Gradia D.F."/>
            <person name="Pavoni D.P."/>
            <person name="Grisard E.C."/>
            <person name="Fantinatti-Garboggini F."/>
            <person name="Marchini F.K."/>
            <person name="Rodrigues-Luiz G.F."/>
            <person name="Wagner G."/>
            <person name="Goldman G.H."/>
            <person name="Fietto J.L."/>
            <person name="Elias M.C."/>
            <person name="Goldman M.H."/>
            <person name="Sagot M.F."/>
            <person name="Pereira M."/>
            <person name="Stoco P.H."/>
            <person name="de Mendonca-Neto R.P."/>
            <person name="Teixeira S.M."/>
            <person name="Maciel T.E."/>
            <person name="de Oliveira Mendes T.A."/>
            <person name="Urmenyi T.P."/>
            <person name="de Souza W."/>
            <person name="Schenkman S."/>
            <person name="de Vasconcelos A.T."/>
        </authorList>
    </citation>
    <scope>NUCLEOTIDE SEQUENCE [LARGE SCALE GENOMIC DNA]</scope>
</reference>
<protein>
    <submittedName>
        <fullName evidence="2">Uncharacterized protein</fullName>
    </submittedName>
</protein>
<dbReference type="SUPFAM" id="SSF69322">
    <property type="entry name" value="Tricorn protease domain 2"/>
    <property type="match status" value="1"/>
</dbReference>
<accession>S9V4L5</accession>
<dbReference type="OrthoDB" id="308449at2759"/>
<proteinExistence type="predicted"/>
<evidence type="ECO:0000313" key="3">
    <source>
        <dbReference type="Proteomes" id="UP000015354"/>
    </source>
</evidence>
<dbReference type="InterPro" id="IPR051959">
    <property type="entry name" value="PAK1-Kinase_Regulator"/>
</dbReference>
<organism evidence="2 3">
    <name type="scientific">Strigomonas culicis</name>
    <dbReference type="NCBI Taxonomy" id="28005"/>
    <lineage>
        <taxon>Eukaryota</taxon>
        <taxon>Discoba</taxon>
        <taxon>Euglenozoa</taxon>
        <taxon>Kinetoplastea</taxon>
        <taxon>Metakinetoplastina</taxon>
        <taxon>Trypanosomatida</taxon>
        <taxon>Trypanosomatidae</taxon>
        <taxon>Strigomonadinae</taxon>
        <taxon>Strigomonas</taxon>
    </lineage>
</organism>
<dbReference type="AlphaFoldDB" id="S9V4L5"/>
<evidence type="ECO:0000313" key="1">
    <source>
        <dbReference type="EMBL" id="EPY20781.1"/>
    </source>
</evidence>
<dbReference type="PANTHER" id="PTHR44675">
    <property type="entry name" value="PAK1 INTERACTING PROTEIN 1"/>
    <property type="match status" value="1"/>
</dbReference>
<keyword evidence="3" id="KW-1185">Reference proteome</keyword>
<dbReference type="EMBL" id="ATMH01000810">
    <property type="protein sequence ID" value="EPY35989.1"/>
    <property type="molecule type" value="Genomic_DNA"/>
</dbReference>
<dbReference type="PANTHER" id="PTHR44675:SF1">
    <property type="entry name" value="P21-ACTIVATED PROTEIN KINASE-INTERACTING PROTEIN 1"/>
    <property type="match status" value="1"/>
</dbReference>
<sequence>MAVHPGSQGLLAVTAGLDRSVAVLDLAKGRLLTKWKYNSRRALAGAAVEPAAEAEGERDAKRVRVDPAARALAAREEPVGVLFSPAGTRLAVYSRVSCVVYDATTMAAVDGFVMERPQPSQELGCALFVAEDRLLFGDEAGAIRLFEVRAPGVGPLAGPGPLPTALRVRYPPALQERAQQLLAAAVDVAAETRLKNPLRHTSRIKALCLQPGASTVFSIDANGVVLALRLDAARGGELEYLTSGNCRGRVTCMDILSL</sequence>